<evidence type="ECO:0000313" key="2">
    <source>
        <dbReference type="Proteomes" id="UP001500282"/>
    </source>
</evidence>
<dbReference type="Proteomes" id="UP001500282">
    <property type="component" value="Unassembled WGS sequence"/>
</dbReference>
<evidence type="ECO:0000313" key="1">
    <source>
        <dbReference type="EMBL" id="GAA1297591.1"/>
    </source>
</evidence>
<gene>
    <name evidence="1" type="ORF">GCM10009579_76370</name>
</gene>
<keyword evidence="2" id="KW-1185">Reference proteome</keyword>
<sequence>MNTPRRRDGDSVGGLLDGTTTFEELRERAIALRREGLSRRQIRDRLKVSNNDILNRLLEGEPPPEWTKRPNAKDDLRARAREMRLQGMTYDRIQLELGCSKSSISLWTRDLPKPDRPPRTREEASAIAKRGWEATMRQREIGRQRTKLAAAREIGALTDRELFLVGVGLYWSEGTKSKPHNPAERAIFINSDPDMIQLYLAWLSLLGVEPERLRYRVTIHESAEVTDAEQYWAEVVGVDVTTLERTTLKKHNPKTVRKNVGEGYRGCLVVRVLKSADLYRRIEGWWYGIVVGARSTI</sequence>
<name>A0ABP4HYX0_9ACTN</name>
<proteinExistence type="predicted"/>
<reference evidence="2" key="1">
    <citation type="journal article" date="2019" name="Int. J. Syst. Evol. Microbiol.">
        <title>The Global Catalogue of Microorganisms (GCM) 10K type strain sequencing project: providing services to taxonomists for standard genome sequencing and annotation.</title>
        <authorList>
            <consortium name="The Broad Institute Genomics Platform"/>
            <consortium name="The Broad Institute Genome Sequencing Center for Infectious Disease"/>
            <person name="Wu L."/>
            <person name="Ma J."/>
        </authorList>
    </citation>
    <scope>NUCLEOTIDE SEQUENCE [LARGE SCALE GENOMIC DNA]</scope>
    <source>
        <strain evidence="2">JCM 11448</strain>
    </source>
</reference>
<comment type="caution">
    <text evidence="1">The sequence shown here is derived from an EMBL/GenBank/DDBJ whole genome shotgun (WGS) entry which is preliminary data.</text>
</comment>
<organism evidence="1 2">
    <name type="scientific">Streptomyces javensis</name>
    <dbReference type="NCBI Taxonomy" id="114698"/>
    <lineage>
        <taxon>Bacteria</taxon>
        <taxon>Bacillati</taxon>
        <taxon>Actinomycetota</taxon>
        <taxon>Actinomycetes</taxon>
        <taxon>Kitasatosporales</taxon>
        <taxon>Streptomycetaceae</taxon>
        <taxon>Streptomyces</taxon>
        <taxon>Streptomyces violaceusniger group</taxon>
    </lineage>
</organism>
<protein>
    <recommendedName>
        <fullName evidence="3">Resolvase</fullName>
    </recommendedName>
</protein>
<accession>A0ABP4HYX0</accession>
<dbReference type="EMBL" id="BAAAIH010000067">
    <property type="protein sequence ID" value="GAA1297591.1"/>
    <property type="molecule type" value="Genomic_DNA"/>
</dbReference>
<evidence type="ECO:0008006" key="3">
    <source>
        <dbReference type="Google" id="ProtNLM"/>
    </source>
</evidence>